<feature type="region of interest" description="Disordered" evidence="10">
    <location>
        <begin position="723"/>
        <end position="767"/>
    </location>
</feature>
<dbReference type="InterPro" id="IPR017441">
    <property type="entry name" value="Protein_kinase_ATP_BS"/>
</dbReference>
<dbReference type="PROSITE" id="PS50011">
    <property type="entry name" value="PROTEIN_KINASE_DOM"/>
    <property type="match status" value="1"/>
</dbReference>
<comment type="catalytic activity">
    <reaction evidence="7">
        <text>L-threonyl-[protein] + ATP = O-phospho-L-threonyl-[protein] + ADP + H(+)</text>
        <dbReference type="Rhea" id="RHEA:46608"/>
        <dbReference type="Rhea" id="RHEA-COMP:11060"/>
        <dbReference type="Rhea" id="RHEA-COMP:11605"/>
        <dbReference type="ChEBI" id="CHEBI:15378"/>
        <dbReference type="ChEBI" id="CHEBI:30013"/>
        <dbReference type="ChEBI" id="CHEBI:30616"/>
        <dbReference type="ChEBI" id="CHEBI:61977"/>
        <dbReference type="ChEBI" id="CHEBI:456216"/>
        <dbReference type="EC" id="2.7.11.1"/>
    </reaction>
</comment>
<dbReference type="InterPro" id="IPR011009">
    <property type="entry name" value="Kinase-like_dom_sf"/>
</dbReference>
<dbReference type="SUPFAM" id="SSF56112">
    <property type="entry name" value="Protein kinase-like (PK-like)"/>
    <property type="match status" value="1"/>
</dbReference>
<evidence type="ECO:0000256" key="4">
    <source>
        <dbReference type="ARBA" id="ARBA00022741"/>
    </source>
</evidence>
<dbReference type="Gene3D" id="3.30.200.20">
    <property type="entry name" value="Phosphorylase Kinase, domain 1"/>
    <property type="match status" value="1"/>
</dbReference>
<feature type="compositionally biased region" description="Low complexity" evidence="10">
    <location>
        <begin position="737"/>
        <end position="749"/>
    </location>
</feature>
<evidence type="ECO:0000256" key="7">
    <source>
        <dbReference type="ARBA" id="ARBA00047899"/>
    </source>
</evidence>
<evidence type="ECO:0000256" key="3">
    <source>
        <dbReference type="ARBA" id="ARBA00022679"/>
    </source>
</evidence>
<feature type="region of interest" description="Disordered" evidence="10">
    <location>
        <begin position="493"/>
        <end position="516"/>
    </location>
</feature>
<dbReference type="PANTHER" id="PTHR47634">
    <property type="entry name" value="PROTEIN KINASE DOMAIN-CONTAINING PROTEIN-RELATED"/>
    <property type="match status" value="1"/>
</dbReference>
<evidence type="ECO:0000313" key="14">
    <source>
        <dbReference type="RefSeq" id="XP_033171656.1"/>
    </source>
</evidence>
<evidence type="ECO:0000259" key="11">
    <source>
        <dbReference type="PROSITE" id="PS50011"/>
    </source>
</evidence>
<evidence type="ECO:0000256" key="9">
    <source>
        <dbReference type="PROSITE-ProRule" id="PRU10141"/>
    </source>
</evidence>
<dbReference type="Pfam" id="PF00069">
    <property type="entry name" value="Pkinase"/>
    <property type="match status" value="2"/>
</dbReference>
<evidence type="ECO:0000256" key="10">
    <source>
        <dbReference type="SAM" id="MobiDB-lite"/>
    </source>
</evidence>
<feature type="compositionally biased region" description="Basic and acidic residues" evidence="10">
    <location>
        <begin position="1"/>
        <end position="12"/>
    </location>
</feature>
<feature type="binding site" evidence="9">
    <location>
        <position position="231"/>
    </location>
    <ligand>
        <name>ATP</name>
        <dbReference type="ChEBI" id="CHEBI:30616"/>
    </ligand>
</feature>
<evidence type="ECO:0000256" key="6">
    <source>
        <dbReference type="ARBA" id="ARBA00022840"/>
    </source>
</evidence>
<dbReference type="Proteomes" id="UP000515162">
    <property type="component" value="Chromosome X"/>
</dbReference>
<dbReference type="PROSITE" id="PS00108">
    <property type="entry name" value="PROTEIN_KINASE_ST"/>
    <property type="match status" value="1"/>
</dbReference>
<feature type="compositionally biased region" description="Polar residues" evidence="10">
    <location>
        <begin position="502"/>
        <end position="516"/>
    </location>
</feature>
<dbReference type="RefSeq" id="XP_033171655.1">
    <property type="nucleotide sequence ID" value="XM_033315764.1"/>
</dbReference>
<dbReference type="InterPro" id="IPR008271">
    <property type="entry name" value="Ser/Thr_kinase_AS"/>
</dbReference>
<feature type="compositionally biased region" description="Basic and acidic residues" evidence="10">
    <location>
        <begin position="723"/>
        <end position="733"/>
    </location>
</feature>
<sequence length="767" mass="87101">MKKFRPPEEVKRNVRPRKVSPKVFQDTSPSQMESCGEAQMANASTMDGDMDTDLDMKRKMAEDRMTDLSNTVKVPARCKDQKQLTSLTDLKSKMQKEKQSPSPSYNQEQFDQRPKKSSKQKIRIPLLSDDQLTGLNPPCDAVGELSHGNESNMSHEMKPQSNGYSINDDREYEYSESDEENCSDYVSVGYSVAIGDIFAKRYHVFKKLGWGNFSTVWLCYDSQMDRYCAVKVATAEIDGTGEVVLFKRLHDNHKYRSHVVGFYDYFKVTGPKGTHDCLVLEVLGDNLLNLMKRCTDKGLPICNIKQIAQQVLTGLHFLHDECRVMHTDLKPENVLLASNEGILRTEASKAIEVYLEANEEEQIPCSSKMTTMAERQMQTKTKEALSFFRNHRRLLRRQGIEDLLHLAERGLIEPITAAMAVSDNLPCIPFGFDGLKMMNDSDCQTVRNAKLPEMKDMVYECDKIRLCLKSPELFLRHVLGIIKNLDEKELSTQDNRMRASGRAQTKKNAMSSSTAYTTETGCRPKRRLNLNDIYPIDPANKECEVLVKIADLGNACHFKHKSIDKIQTREYRALEVILGAEYSETVDIWSVACLLWELATKNYLFDIQSKRGKDGKDEAHLANIIEYCGHIPRYLIRNGKHSPNFFRTNGKLSNRESLKPTKLTNLLIRCEGWTTRNATEFVDFLMPMLNTDPLKRASACKALGSPYLCNILVRGIERESKDCTHPKSEKLSDEDSLTSSSLDSSGFSSNGIESKDEDNKGDANMLY</sequence>
<feature type="compositionally biased region" description="Basic and acidic residues" evidence="10">
    <location>
        <begin position="54"/>
        <end position="66"/>
    </location>
</feature>
<dbReference type="GO" id="GO:0005524">
    <property type="term" value="F:ATP binding"/>
    <property type="evidence" value="ECO:0007669"/>
    <property type="project" value="UniProtKB-UniRule"/>
</dbReference>
<dbReference type="InterPro" id="IPR051334">
    <property type="entry name" value="SRPK"/>
</dbReference>
<name>A0A6P8L953_DROMA</name>
<evidence type="ECO:0000256" key="2">
    <source>
        <dbReference type="ARBA" id="ARBA00022527"/>
    </source>
</evidence>
<dbReference type="FunFam" id="1.10.510.10:FF:000275">
    <property type="entry name" value="SRSF protein kinase 2 isoform X3"/>
    <property type="match status" value="1"/>
</dbReference>
<feature type="compositionally biased region" description="Polar residues" evidence="10">
    <location>
        <begin position="100"/>
        <end position="109"/>
    </location>
</feature>
<organism evidence="12 14">
    <name type="scientific">Drosophila mauritiana</name>
    <name type="common">Fruit fly</name>
    <dbReference type="NCBI Taxonomy" id="7226"/>
    <lineage>
        <taxon>Eukaryota</taxon>
        <taxon>Metazoa</taxon>
        <taxon>Ecdysozoa</taxon>
        <taxon>Arthropoda</taxon>
        <taxon>Hexapoda</taxon>
        <taxon>Insecta</taxon>
        <taxon>Pterygota</taxon>
        <taxon>Neoptera</taxon>
        <taxon>Endopterygota</taxon>
        <taxon>Diptera</taxon>
        <taxon>Brachycera</taxon>
        <taxon>Muscomorpha</taxon>
        <taxon>Ephydroidea</taxon>
        <taxon>Drosophilidae</taxon>
        <taxon>Drosophila</taxon>
        <taxon>Sophophora</taxon>
    </lineage>
</organism>
<gene>
    <name evidence="13 14" type="primary">LOC117148400</name>
</gene>
<keyword evidence="6 9" id="KW-0067">ATP-binding</keyword>
<evidence type="ECO:0000313" key="12">
    <source>
        <dbReference type="Proteomes" id="UP000515162"/>
    </source>
</evidence>
<dbReference type="GO" id="GO:0050684">
    <property type="term" value="P:regulation of mRNA processing"/>
    <property type="evidence" value="ECO:0007669"/>
    <property type="project" value="TreeGrafter"/>
</dbReference>
<keyword evidence="5" id="KW-0418">Kinase</keyword>
<dbReference type="RefSeq" id="XP_033171656.1">
    <property type="nucleotide sequence ID" value="XM_033315765.1"/>
</dbReference>
<dbReference type="EC" id="2.7.11.1" evidence="1"/>
<feature type="compositionally biased region" description="Basic and acidic residues" evidence="10">
    <location>
        <begin position="90"/>
        <end position="99"/>
    </location>
</feature>
<dbReference type="PROSITE" id="PS00107">
    <property type="entry name" value="PROTEIN_KINASE_ATP"/>
    <property type="match status" value="1"/>
</dbReference>
<proteinExistence type="predicted"/>
<dbReference type="SMART" id="SM00220">
    <property type="entry name" value="S_TKc"/>
    <property type="match status" value="1"/>
</dbReference>
<dbReference type="Gene3D" id="1.10.510.10">
    <property type="entry name" value="Transferase(Phosphotransferase) domain 1"/>
    <property type="match status" value="2"/>
</dbReference>
<dbReference type="GO" id="GO:0000245">
    <property type="term" value="P:spliceosomal complex assembly"/>
    <property type="evidence" value="ECO:0007669"/>
    <property type="project" value="TreeGrafter"/>
</dbReference>
<protein>
    <recommendedName>
        <fullName evidence="1">non-specific serine/threonine protein kinase</fullName>
        <ecNumber evidence="1">2.7.11.1</ecNumber>
    </recommendedName>
</protein>
<accession>A0A6P8L953</accession>
<keyword evidence="4 9" id="KW-0547">Nucleotide-binding</keyword>
<dbReference type="InterPro" id="IPR000719">
    <property type="entry name" value="Prot_kinase_dom"/>
</dbReference>
<comment type="catalytic activity">
    <reaction evidence="8">
        <text>L-seryl-[protein] + ATP = O-phospho-L-seryl-[protein] + ADP + H(+)</text>
        <dbReference type="Rhea" id="RHEA:17989"/>
        <dbReference type="Rhea" id="RHEA-COMP:9863"/>
        <dbReference type="Rhea" id="RHEA-COMP:11604"/>
        <dbReference type="ChEBI" id="CHEBI:15378"/>
        <dbReference type="ChEBI" id="CHEBI:29999"/>
        <dbReference type="ChEBI" id="CHEBI:30616"/>
        <dbReference type="ChEBI" id="CHEBI:83421"/>
        <dbReference type="ChEBI" id="CHEBI:456216"/>
        <dbReference type="EC" id="2.7.11.1"/>
    </reaction>
</comment>
<evidence type="ECO:0000256" key="5">
    <source>
        <dbReference type="ARBA" id="ARBA00022777"/>
    </source>
</evidence>
<dbReference type="AlphaFoldDB" id="A0A6P8L953"/>
<evidence type="ECO:0000313" key="13">
    <source>
        <dbReference type="RefSeq" id="XP_033171655.1"/>
    </source>
</evidence>
<dbReference type="GO" id="GO:0005737">
    <property type="term" value="C:cytoplasm"/>
    <property type="evidence" value="ECO:0007669"/>
    <property type="project" value="TreeGrafter"/>
</dbReference>
<feature type="region of interest" description="Disordered" evidence="10">
    <location>
        <begin position="1"/>
        <end position="166"/>
    </location>
</feature>
<reference evidence="13 14" key="1">
    <citation type="submission" date="2025-04" db="UniProtKB">
        <authorList>
            <consortium name="RefSeq"/>
        </authorList>
    </citation>
    <scope>IDENTIFICATION</scope>
    <source>
        <strain evidence="13 14">Mau12</strain>
        <tissue evidence="13 14">Whole Body</tissue>
    </source>
</reference>
<keyword evidence="3" id="KW-0808">Transferase</keyword>
<dbReference type="GO" id="GO:0004674">
    <property type="term" value="F:protein serine/threonine kinase activity"/>
    <property type="evidence" value="ECO:0007669"/>
    <property type="project" value="UniProtKB-KW"/>
</dbReference>
<dbReference type="GO" id="GO:0005634">
    <property type="term" value="C:nucleus"/>
    <property type="evidence" value="ECO:0007669"/>
    <property type="project" value="TreeGrafter"/>
</dbReference>
<keyword evidence="2" id="KW-0723">Serine/threonine-protein kinase</keyword>
<dbReference type="GeneID" id="117148400"/>
<evidence type="ECO:0000256" key="1">
    <source>
        <dbReference type="ARBA" id="ARBA00012513"/>
    </source>
</evidence>
<evidence type="ECO:0000256" key="8">
    <source>
        <dbReference type="ARBA" id="ARBA00048679"/>
    </source>
</evidence>
<keyword evidence="12" id="KW-1185">Reference proteome</keyword>
<feature type="domain" description="Protein kinase" evidence="11">
    <location>
        <begin position="202"/>
        <end position="708"/>
    </location>
</feature>
<dbReference type="PANTHER" id="PTHR47634:SF9">
    <property type="entry name" value="PROTEIN KINASE DOMAIN-CONTAINING PROTEIN-RELATED"/>
    <property type="match status" value="1"/>
</dbReference>